<name>A0A0G4GHK7_VITBC</name>
<evidence type="ECO:0000259" key="4">
    <source>
        <dbReference type="PROSITE" id="PS50192"/>
    </source>
</evidence>
<gene>
    <name evidence="5" type="ORF">Vbra_10037</name>
</gene>
<dbReference type="PANTHER" id="PTHR19957:SF38">
    <property type="entry name" value="LD27581P"/>
    <property type="match status" value="1"/>
</dbReference>
<comment type="similarity">
    <text evidence="1">Belongs to the syntaxin family.</text>
</comment>
<dbReference type="SMART" id="SM00397">
    <property type="entry name" value="t_SNARE"/>
    <property type="match status" value="1"/>
</dbReference>
<dbReference type="SUPFAM" id="SSF58038">
    <property type="entry name" value="SNARE fusion complex"/>
    <property type="match status" value="1"/>
</dbReference>
<dbReference type="GO" id="GO:0031201">
    <property type="term" value="C:SNARE complex"/>
    <property type="evidence" value="ECO:0007669"/>
    <property type="project" value="TreeGrafter"/>
</dbReference>
<keyword evidence="6" id="KW-1185">Reference proteome</keyword>
<dbReference type="Pfam" id="PF05739">
    <property type="entry name" value="SNARE"/>
    <property type="match status" value="1"/>
</dbReference>
<dbReference type="EMBL" id="CDMY01000666">
    <property type="protein sequence ID" value="CEM29219.1"/>
    <property type="molecule type" value="Genomic_DNA"/>
</dbReference>
<protein>
    <recommendedName>
        <fullName evidence="4">t-SNARE coiled-coil homology domain-containing protein</fullName>
    </recommendedName>
</protein>
<dbReference type="GO" id="GO:0048278">
    <property type="term" value="P:vesicle docking"/>
    <property type="evidence" value="ECO:0007669"/>
    <property type="project" value="TreeGrafter"/>
</dbReference>
<dbReference type="PROSITE" id="PS50192">
    <property type="entry name" value="T_SNARE"/>
    <property type="match status" value="1"/>
</dbReference>
<dbReference type="InterPro" id="IPR006012">
    <property type="entry name" value="Syntaxin/epimorphin_CS"/>
</dbReference>
<proteinExistence type="inferred from homology"/>
<keyword evidence="3" id="KW-1133">Transmembrane helix</keyword>
<dbReference type="GO" id="GO:0006886">
    <property type="term" value="P:intracellular protein transport"/>
    <property type="evidence" value="ECO:0007669"/>
    <property type="project" value="InterPro"/>
</dbReference>
<dbReference type="GO" id="GO:0012505">
    <property type="term" value="C:endomembrane system"/>
    <property type="evidence" value="ECO:0007669"/>
    <property type="project" value="TreeGrafter"/>
</dbReference>
<dbReference type="InterPro" id="IPR000727">
    <property type="entry name" value="T_SNARE_dom"/>
</dbReference>
<evidence type="ECO:0000256" key="2">
    <source>
        <dbReference type="SAM" id="MobiDB-lite"/>
    </source>
</evidence>
<keyword evidence="3" id="KW-0812">Transmembrane</keyword>
<dbReference type="CDD" id="cd15840">
    <property type="entry name" value="SNARE_Qa"/>
    <property type="match status" value="1"/>
</dbReference>
<evidence type="ECO:0000313" key="5">
    <source>
        <dbReference type="EMBL" id="CEM29219.1"/>
    </source>
</evidence>
<feature type="region of interest" description="Disordered" evidence="2">
    <location>
        <begin position="1"/>
        <end position="33"/>
    </location>
</feature>
<keyword evidence="3" id="KW-0472">Membrane</keyword>
<reference evidence="5 6" key="1">
    <citation type="submission" date="2014-11" db="EMBL/GenBank/DDBJ databases">
        <authorList>
            <person name="Zhu J."/>
            <person name="Qi W."/>
            <person name="Song R."/>
        </authorList>
    </citation>
    <scope>NUCLEOTIDE SEQUENCE [LARGE SCALE GENOMIC DNA]</scope>
</reference>
<dbReference type="GO" id="GO:0006906">
    <property type="term" value="P:vesicle fusion"/>
    <property type="evidence" value="ECO:0007669"/>
    <property type="project" value="TreeGrafter"/>
</dbReference>
<feature type="transmembrane region" description="Helical" evidence="3">
    <location>
        <begin position="329"/>
        <end position="347"/>
    </location>
</feature>
<feature type="domain" description="T-SNARE coiled-coil homology" evidence="4">
    <location>
        <begin position="256"/>
        <end position="318"/>
    </location>
</feature>
<organism evidence="5 6">
    <name type="scientific">Vitrella brassicaformis (strain CCMP3155)</name>
    <dbReference type="NCBI Taxonomy" id="1169540"/>
    <lineage>
        <taxon>Eukaryota</taxon>
        <taxon>Sar</taxon>
        <taxon>Alveolata</taxon>
        <taxon>Colpodellida</taxon>
        <taxon>Vitrellaceae</taxon>
        <taxon>Vitrella</taxon>
    </lineage>
</organism>
<evidence type="ECO:0000313" key="6">
    <source>
        <dbReference type="Proteomes" id="UP000041254"/>
    </source>
</evidence>
<dbReference type="OrthoDB" id="75754at2759"/>
<dbReference type="PhylomeDB" id="A0A0G4GHK7"/>
<dbReference type="InterPro" id="IPR010989">
    <property type="entry name" value="SNARE"/>
</dbReference>
<accession>A0A0G4GHK7</accession>
<feature type="region of interest" description="Disordered" evidence="2">
    <location>
        <begin position="158"/>
        <end position="245"/>
    </location>
</feature>
<dbReference type="Gene3D" id="1.20.5.110">
    <property type="match status" value="1"/>
</dbReference>
<dbReference type="PROSITE" id="PS00914">
    <property type="entry name" value="SYNTAXIN"/>
    <property type="match status" value="1"/>
</dbReference>
<sequence length="366" mass="39944">MYKDTHTAEEMQAQQTAPSSGRRGSSSSCESSIREAIQRVQGDLTQFDHQLSVKERAVAARTRGGGAGAGAGGGAGLAAIDTQGLHETLRGIHSVVQHTEDTFRTWTVELAGEVSADKQRLKFAFEKLSKHFQAEIGRLRQLAKRLVELEEVIRLRASAHRKRAAAASKKDTTTTTTSAADEEQETLLKPSSTDTGTSGRASQPRQMETRRQHPSPTAPSPHFDEEMGPPEGDDFDQDDGDDQDDLVLAHDSSVKRSIAEERLRGIQRIQSQVGEVNEIFRDLAVMVEEQGQFVTTIESSMESTLDHTGRGVEELKRASDLQRSSRERGCFLLMVVVLCLFVLSVVWRADGGSTTNTVGGGSGHNF</sequence>
<dbReference type="SUPFAM" id="SSF47661">
    <property type="entry name" value="t-snare proteins"/>
    <property type="match status" value="1"/>
</dbReference>
<feature type="compositionally biased region" description="Polar residues" evidence="2">
    <location>
        <begin position="189"/>
        <end position="206"/>
    </location>
</feature>
<dbReference type="InParanoid" id="A0A0G4GHK7"/>
<evidence type="ECO:0000256" key="3">
    <source>
        <dbReference type="SAM" id="Phobius"/>
    </source>
</evidence>
<dbReference type="Proteomes" id="UP000041254">
    <property type="component" value="Unassembled WGS sequence"/>
</dbReference>
<dbReference type="InterPro" id="IPR045242">
    <property type="entry name" value="Syntaxin"/>
</dbReference>
<dbReference type="VEuPathDB" id="CryptoDB:Vbra_10037"/>
<feature type="compositionally biased region" description="Acidic residues" evidence="2">
    <location>
        <begin position="226"/>
        <end position="245"/>
    </location>
</feature>
<dbReference type="PANTHER" id="PTHR19957">
    <property type="entry name" value="SYNTAXIN"/>
    <property type="match status" value="1"/>
</dbReference>
<evidence type="ECO:0000256" key="1">
    <source>
        <dbReference type="ARBA" id="ARBA00009063"/>
    </source>
</evidence>
<feature type="compositionally biased region" description="Low complexity" evidence="2">
    <location>
        <begin position="19"/>
        <end position="31"/>
    </location>
</feature>
<dbReference type="AlphaFoldDB" id="A0A0G4GHK7"/>
<dbReference type="GO" id="GO:0005484">
    <property type="term" value="F:SNAP receptor activity"/>
    <property type="evidence" value="ECO:0007669"/>
    <property type="project" value="InterPro"/>
</dbReference>
<dbReference type="GO" id="GO:0000149">
    <property type="term" value="F:SNARE binding"/>
    <property type="evidence" value="ECO:0007669"/>
    <property type="project" value="TreeGrafter"/>
</dbReference>